<name>A0A5S9F588_UABAM</name>
<dbReference type="Pfam" id="PF00656">
    <property type="entry name" value="Peptidase_C14"/>
    <property type="match status" value="1"/>
</dbReference>
<dbReference type="EMBL" id="AP019860">
    <property type="protein sequence ID" value="BBM86585.1"/>
    <property type="molecule type" value="Genomic_DNA"/>
</dbReference>
<proteinExistence type="predicted"/>
<organism evidence="3 4">
    <name type="scientific">Uabimicrobium amorphum</name>
    <dbReference type="NCBI Taxonomy" id="2596890"/>
    <lineage>
        <taxon>Bacteria</taxon>
        <taxon>Pseudomonadati</taxon>
        <taxon>Planctomycetota</taxon>
        <taxon>Candidatus Uabimicrobiia</taxon>
        <taxon>Candidatus Uabimicrobiales</taxon>
        <taxon>Candidatus Uabimicrobiaceae</taxon>
        <taxon>Candidatus Uabimicrobium</taxon>
    </lineage>
</organism>
<dbReference type="RefSeq" id="WP_151970633.1">
    <property type="nucleotide sequence ID" value="NZ_AP019860.1"/>
</dbReference>
<dbReference type="Proteomes" id="UP000326354">
    <property type="component" value="Chromosome"/>
</dbReference>
<evidence type="ECO:0000256" key="1">
    <source>
        <dbReference type="SAM" id="SignalP"/>
    </source>
</evidence>
<dbReference type="InterPro" id="IPR011600">
    <property type="entry name" value="Pept_C14_caspase"/>
</dbReference>
<dbReference type="GO" id="GO:0005737">
    <property type="term" value="C:cytoplasm"/>
    <property type="evidence" value="ECO:0007669"/>
    <property type="project" value="TreeGrafter"/>
</dbReference>
<evidence type="ECO:0000313" key="3">
    <source>
        <dbReference type="EMBL" id="BBM86585.1"/>
    </source>
</evidence>
<reference evidence="3 4" key="1">
    <citation type="submission" date="2019-08" db="EMBL/GenBank/DDBJ databases">
        <title>Complete genome sequence of Candidatus Uab amorphum.</title>
        <authorList>
            <person name="Shiratori T."/>
            <person name="Suzuki S."/>
            <person name="Kakizawa Y."/>
            <person name="Ishida K."/>
        </authorList>
    </citation>
    <scope>NUCLEOTIDE SEQUENCE [LARGE SCALE GENOMIC DNA]</scope>
    <source>
        <strain evidence="3 4">SRT547</strain>
    </source>
</reference>
<dbReference type="GO" id="GO:0004197">
    <property type="term" value="F:cysteine-type endopeptidase activity"/>
    <property type="evidence" value="ECO:0007669"/>
    <property type="project" value="InterPro"/>
</dbReference>
<dbReference type="SUPFAM" id="SSF52129">
    <property type="entry name" value="Caspase-like"/>
    <property type="match status" value="1"/>
</dbReference>
<dbReference type="InterPro" id="IPR050452">
    <property type="entry name" value="Metacaspase"/>
</dbReference>
<feature type="signal peptide" evidence="1">
    <location>
        <begin position="1"/>
        <end position="23"/>
    </location>
</feature>
<keyword evidence="4" id="KW-1185">Reference proteome</keyword>
<gene>
    <name evidence="3" type="ORF">UABAM_04971</name>
</gene>
<evidence type="ECO:0000259" key="2">
    <source>
        <dbReference type="Pfam" id="PF00656"/>
    </source>
</evidence>
<dbReference type="PANTHER" id="PTHR48104:SF30">
    <property type="entry name" value="METACASPASE-1"/>
    <property type="match status" value="1"/>
</dbReference>
<dbReference type="AlphaFoldDB" id="A0A5S9F588"/>
<protein>
    <recommendedName>
        <fullName evidence="2">Peptidase C14 caspase domain-containing protein</fullName>
    </recommendedName>
</protein>
<evidence type="ECO:0000313" key="4">
    <source>
        <dbReference type="Proteomes" id="UP000326354"/>
    </source>
</evidence>
<feature type="chain" id="PRO_5024970626" description="Peptidase C14 caspase domain-containing protein" evidence="1">
    <location>
        <begin position="24"/>
        <end position="803"/>
    </location>
</feature>
<dbReference type="GO" id="GO:0006508">
    <property type="term" value="P:proteolysis"/>
    <property type="evidence" value="ECO:0007669"/>
    <property type="project" value="InterPro"/>
</dbReference>
<dbReference type="PROSITE" id="PS51257">
    <property type="entry name" value="PROKAR_LIPOPROTEIN"/>
    <property type="match status" value="1"/>
</dbReference>
<accession>A0A5S9F588</accession>
<dbReference type="KEGG" id="uam:UABAM_04971"/>
<dbReference type="PANTHER" id="PTHR48104">
    <property type="entry name" value="METACASPASE-4"/>
    <property type="match status" value="1"/>
</dbReference>
<feature type="domain" description="Peptidase C14 caspase" evidence="2">
    <location>
        <begin position="75"/>
        <end position="352"/>
    </location>
</feature>
<keyword evidence="1" id="KW-0732">Signal</keyword>
<dbReference type="OrthoDB" id="1491023at2"/>
<dbReference type="Gene3D" id="3.40.50.1460">
    <property type="match status" value="1"/>
</dbReference>
<dbReference type="InterPro" id="IPR029030">
    <property type="entry name" value="Caspase-like_dom_sf"/>
</dbReference>
<sequence>MPKQKFYILTLILSLLIACNEQQQPPKSRSTDNTSTQMPQTLDKNVQVDTAFRAYKKKLCAKSIHTFKKQKSHDFAVFIGIDDYKNKSEIQSLSGAVNDAIKMYDIFNTLDFNCALVTNSGATRGKVLDLFKELVAQIQETRNKSDERINVVIYFSGHGSQVKDVNFPIKTDIDLRDNESDEKDETWVMFDSGADGKNDIRDDEIDTLLALLLHKLKCQVTLITDACHSGSIYRNELVGRRHSRDKLSDGPAENMFADLLVNTQKHNSDNEIENGYASYSACKDNEVAWEHIDDNGLHCGRFTYVLRQILPTLRHKNPQYQDIHHLIQRKFLYNKWRSQMPKFSGSMKEKSFFGGDDDNDQQQYGVLSWKQGKSHFIDLGEVHGIHRRTLFDLYETKDDIDEGRPFKKKVRVKKVFPLRCAVELEGKNAGYAVPASAIEYRDFAIKVDKNVDTRLQEFLQKGANSGKWTIAQNSNYDYELTQNATKNTLELYPKTKENTVALSLEIGKGKLDLPRAQKLLQKNLHYLAVVKRIMSLNYESYASENKDLDFYVLPNNDETEMDSEVEITPQDTFTLRFANNSDQALYLNVFYMNVHSQLEILYPQEGEGRPLEKQSYWDLTGLKISVPKGRSFAGTHLVKVIASEDDLDFRSFLKAPQTSLDPSVQLLFDIDSKWKQDLVAGKLSPGLCKVLTKNKCAFTPAAKVEKMADRWKISENEKTLYVMESDYELYIYRERAMRSEASDSYPVFEKLFRGVKSKEEQMRARLALRDKKWATASVVIEVEGKEIKEGKEGKEIKEGKGED</sequence>